<dbReference type="SMART" id="SM00822">
    <property type="entry name" value="PKS_KR"/>
    <property type="match status" value="2"/>
</dbReference>
<keyword evidence="9" id="KW-0677">Repeat</keyword>
<dbReference type="InterPro" id="IPR014031">
    <property type="entry name" value="Ketoacyl_synth_C"/>
</dbReference>
<accession>A0AAE6Z0J6</accession>
<dbReference type="InterPro" id="IPR036291">
    <property type="entry name" value="NAD(P)-bd_dom_sf"/>
</dbReference>
<dbReference type="SUPFAM" id="SSF51735">
    <property type="entry name" value="NAD(P)-binding Rossmann-fold domains"/>
    <property type="match status" value="3"/>
</dbReference>
<feature type="region of interest" description="N-terminal hotdog fold" evidence="11">
    <location>
        <begin position="2187"/>
        <end position="2312"/>
    </location>
</feature>
<dbReference type="GO" id="GO:0004312">
    <property type="term" value="F:fatty acid synthase activity"/>
    <property type="evidence" value="ECO:0007669"/>
    <property type="project" value="TreeGrafter"/>
</dbReference>
<proteinExistence type="inferred from homology"/>
<dbReference type="InterPro" id="IPR042104">
    <property type="entry name" value="PKS_dehydratase_sf"/>
</dbReference>
<evidence type="ECO:0000259" key="13">
    <source>
        <dbReference type="PROSITE" id="PS50075"/>
    </source>
</evidence>
<feature type="domain" description="PKS/mFAS DH" evidence="15">
    <location>
        <begin position="617"/>
        <end position="903"/>
    </location>
</feature>
<feature type="active site" description="Proton donor; for dehydratase activity" evidence="11">
    <location>
        <position position="808"/>
    </location>
</feature>
<evidence type="ECO:0000256" key="1">
    <source>
        <dbReference type="ARBA" id="ARBA00004496"/>
    </source>
</evidence>
<dbReference type="EMBL" id="CP033622">
    <property type="protein sequence ID" value="QIZ51777.1"/>
    <property type="molecule type" value="Genomic_DNA"/>
</dbReference>
<keyword evidence="7" id="KW-0597">Phosphoprotein</keyword>
<feature type="region of interest" description="Disordered" evidence="12">
    <location>
        <begin position="2731"/>
        <end position="2757"/>
    </location>
</feature>
<comment type="subcellular location">
    <subcellularLocation>
        <location evidence="1">Cytoplasm</location>
    </subcellularLocation>
</comment>
<comment type="similarity">
    <text evidence="4">Belongs to the short-chain dehydrogenases/reductases (SDR) family.</text>
</comment>
<dbReference type="Pfam" id="PF00550">
    <property type="entry name" value="PP-binding"/>
    <property type="match status" value="4"/>
</dbReference>
<dbReference type="SUPFAM" id="SSF47336">
    <property type="entry name" value="ACP-like"/>
    <property type="match status" value="4"/>
</dbReference>
<feature type="domain" description="Ketosynthase family 3 (KS3)" evidence="14">
    <location>
        <begin position="2"/>
        <end position="434"/>
    </location>
</feature>
<dbReference type="Pfam" id="PF22621">
    <property type="entry name" value="CurL-like_PKS_C"/>
    <property type="match status" value="1"/>
</dbReference>
<keyword evidence="5" id="KW-0596">Phosphopantetheine</keyword>
<dbReference type="GO" id="GO:0031177">
    <property type="term" value="F:phosphopantetheine binding"/>
    <property type="evidence" value="ECO:0007669"/>
    <property type="project" value="InterPro"/>
</dbReference>
<keyword evidence="6" id="KW-0963">Cytoplasm</keyword>
<dbReference type="Gene3D" id="3.40.50.720">
    <property type="entry name" value="NAD(P)-binding Rossmann-like Domain"/>
    <property type="match status" value="2"/>
</dbReference>
<protein>
    <submittedName>
        <fullName evidence="16">SDR family NAD(P)-dependent oxidoreductase</fullName>
    </submittedName>
</protein>
<dbReference type="Gene3D" id="3.10.129.110">
    <property type="entry name" value="Polyketide synthase dehydratase"/>
    <property type="match status" value="3"/>
</dbReference>
<dbReference type="GO" id="GO:0006633">
    <property type="term" value="P:fatty acid biosynthetic process"/>
    <property type="evidence" value="ECO:0007669"/>
    <property type="project" value="InterPro"/>
</dbReference>
<dbReference type="PROSITE" id="PS00606">
    <property type="entry name" value="KS3_1"/>
    <property type="match status" value="1"/>
</dbReference>
<feature type="domain" description="Carrier" evidence="13">
    <location>
        <begin position="2516"/>
        <end position="2592"/>
    </location>
</feature>
<dbReference type="Pfam" id="PF16197">
    <property type="entry name" value="KAsynt_C_assoc"/>
    <property type="match status" value="2"/>
</dbReference>
<evidence type="ECO:0000256" key="7">
    <source>
        <dbReference type="ARBA" id="ARBA00022553"/>
    </source>
</evidence>
<dbReference type="CDD" id="cd00833">
    <property type="entry name" value="PKS"/>
    <property type="match status" value="4"/>
</dbReference>
<dbReference type="PROSITE" id="PS52004">
    <property type="entry name" value="KS3_2"/>
    <property type="match status" value="4"/>
</dbReference>
<dbReference type="InterPro" id="IPR049900">
    <property type="entry name" value="PKS_mFAS_DH"/>
</dbReference>
<organism evidence="16 17">
    <name type="scientific">Dickeya zeae</name>
    <dbReference type="NCBI Taxonomy" id="204042"/>
    <lineage>
        <taxon>Bacteria</taxon>
        <taxon>Pseudomonadati</taxon>
        <taxon>Pseudomonadota</taxon>
        <taxon>Gammaproteobacteria</taxon>
        <taxon>Enterobacterales</taxon>
        <taxon>Pectobacteriaceae</taxon>
        <taxon>Dickeya</taxon>
    </lineage>
</organism>
<dbReference type="Pfam" id="PF21394">
    <property type="entry name" value="Beta-ketacyl_N"/>
    <property type="match status" value="2"/>
</dbReference>
<dbReference type="PANTHER" id="PTHR43775">
    <property type="entry name" value="FATTY ACID SYNTHASE"/>
    <property type="match status" value="1"/>
</dbReference>
<dbReference type="InterPro" id="IPR032821">
    <property type="entry name" value="PKS_assoc"/>
</dbReference>
<evidence type="ECO:0000259" key="14">
    <source>
        <dbReference type="PROSITE" id="PS52004"/>
    </source>
</evidence>
<evidence type="ECO:0000256" key="10">
    <source>
        <dbReference type="ARBA" id="ARBA00054155"/>
    </source>
</evidence>
<dbReference type="Pfam" id="PF02801">
    <property type="entry name" value="Ketoacyl-synt_C"/>
    <property type="match status" value="4"/>
</dbReference>
<dbReference type="InterPro" id="IPR049490">
    <property type="entry name" value="C883_1060-like_KR_N"/>
</dbReference>
<feature type="domain" description="Ketosynthase family 3 (KS3)" evidence="14">
    <location>
        <begin position="1568"/>
        <end position="2009"/>
    </location>
</feature>
<evidence type="ECO:0000256" key="6">
    <source>
        <dbReference type="ARBA" id="ARBA00022490"/>
    </source>
</evidence>
<dbReference type="GO" id="GO:0004315">
    <property type="term" value="F:3-oxoacyl-[acyl-carrier-protein] synthase activity"/>
    <property type="evidence" value="ECO:0007669"/>
    <property type="project" value="InterPro"/>
</dbReference>
<feature type="active site" description="Proton donor; for dehydratase activity" evidence="11">
    <location>
        <position position="3709"/>
    </location>
</feature>
<dbReference type="SMART" id="SM00826">
    <property type="entry name" value="PKS_DH"/>
    <property type="match status" value="3"/>
</dbReference>
<feature type="domain" description="Carrier" evidence="13">
    <location>
        <begin position="4340"/>
        <end position="4416"/>
    </location>
</feature>
<dbReference type="SUPFAM" id="SSF52777">
    <property type="entry name" value="CoA-dependent acyltransferases"/>
    <property type="match status" value="1"/>
</dbReference>
<dbReference type="Pfam" id="PF21089">
    <property type="entry name" value="PKS_DH_N"/>
    <property type="match status" value="3"/>
</dbReference>
<dbReference type="Gene3D" id="1.10.1240.100">
    <property type="match status" value="4"/>
</dbReference>
<evidence type="ECO:0000256" key="11">
    <source>
        <dbReference type="PROSITE-ProRule" id="PRU01363"/>
    </source>
</evidence>
<evidence type="ECO:0000313" key="16">
    <source>
        <dbReference type="EMBL" id="QIZ51777.1"/>
    </source>
</evidence>
<feature type="active site" description="Proton acceptor; for dehydratase activity" evidence="11">
    <location>
        <position position="2216"/>
    </location>
</feature>
<dbReference type="InterPro" id="IPR036736">
    <property type="entry name" value="ACP-like_sf"/>
</dbReference>
<comment type="function">
    <text evidence="10">Involved in production of the polyketide antibiotic thailandamide.</text>
</comment>
<comment type="pathway">
    <text evidence="2">Antibiotic biosynthesis.</text>
</comment>
<dbReference type="InterPro" id="IPR020807">
    <property type="entry name" value="PKS_DH"/>
</dbReference>
<reference evidence="16 17" key="1">
    <citation type="submission" date="2018-11" db="EMBL/GenBank/DDBJ databases">
        <title>Complete genome sequence of Dickeya zeae strain CE1 infecting Canna edulis Ker-Gawl. in China.</title>
        <authorList>
            <person name="Zhang J."/>
            <person name="Lin B."/>
            <person name="Shen H."/>
            <person name="Jiang S."/>
            <person name="Pu X."/>
            <person name="Sun D."/>
        </authorList>
    </citation>
    <scope>NUCLEOTIDE SEQUENCE [LARGE SCALE GENOMIC DNA]</scope>
    <source>
        <strain evidence="16 17">CE1</strain>
    </source>
</reference>
<feature type="domain" description="PKS/mFAS DH" evidence="15">
    <location>
        <begin position="2187"/>
        <end position="2474"/>
    </location>
</feature>
<dbReference type="InterPro" id="IPR009081">
    <property type="entry name" value="PP-bd_ACP"/>
</dbReference>
<dbReference type="CDD" id="cd08953">
    <property type="entry name" value="KR_2_SDR_x"/>
    <property type="match status" value="2"/>
</dbReference>
<feature type="active site" description="Proton acceptor; for dehydratase activity" evidence="11">
    <location>
        <position position="648"/>
    </location>
</feature>
<dbReference type="Pfam" id="PF08659">
    <property type="entry name" value="KR"/>
    <property type="match status" value="2"/>
</dbReference>
<dbReference type="GO" id="GO:0005737">
    <property type="term" value="C:cytoplasm"/>
    <property type="evidence" value="ECO:0007669"/>
    <property type="project" value="UniProtKB-SubCell"/>
</dbReference>
<dbReference type="FunFam" id="3.40.47.10:FF:000019">
    <property type="entry name" value="Polyketide synthase type I"/>
    <property type="match status" value="3"/>
</dbReference>
<dbReference type="Proteomes" id="UP000500801">
    <property type="component" value="Chromosome"/>
</dbReference>
<dbReference type="PROSITE" id="PS52019">
    <property type="entry name" value="PKS_MFAS_DH"/>
    <property type="match status" value="3"/>
</dbReference>
<dbReference type="InterPro" id="IPR020806">
    <property type="entry name" value="PKS_PP-bd"/>
</dbReference>
<evidence type="ECO:0000256" key="12">
    <source>
        <dbReference type="SAM" id="MobiDB-lite"/>
    </source>
</evidence>
<dbReference type="InterPro" id="IPR006162">
    <property type="entry name" value="Ppantetheine_attach_site"/>
</dbReference>
<comment type="pathway">
    <text evidence="3">Lipid metabolism; fatty acid biosynthesis.</text>
</comment>
<dbReference type="PANTHER" id="PTHR43775:SF37">
    <property type="entry name" value="SI:DKEY-61P9.11"/>
    <property type="match status" value="1"/>
</dbReference>
<evidence type="ECO:0000256" key="8">
    <source>
        <dbReference type="ARBA" id="ARBA00022679"/>
    </source>
</evidence>
<evidence type="ECO:0000313" key="17">
    <source>
        <dbReference type="Proteomes" id="UP000500801"/>
    </source>
</evidence>
<feature type="region of interest" description="N-terminal hotdog fold" evidence="11">
    <location>
        <begin position="617"/>
        <end position="738"/>
    </location>
</feature>
<dbReference type="InterPro" id="IPR013968">
    <property type="entry name" value="PKS_KR"/>
</dbReference>
<evidence type="ECO:0000256" key="9">
    <source>
        <dbReference type="ARBA" id="ARBA00022737"/>
    </source>
</evidence>
<keyword evidence="8" id="KW-0808">Transferase</keyword>
<dbReference type="PROSITE" id="PS50075">
    <property type="entry name" value="CARRIER"/>
    <property type="match status" value="4"/>
</dbReference>
<dbReference type="InterPro" id="IPR018201">
    <property type="entry name" value="Ketoacyl_synth_AS"/>
</dbReference>
<dbReference type="InterPro" id="IPR050091">
    <property type="entry name" value="PKS_NRPS_Biosynth_Enz"/>
</dbReference>
<name>A0AAE6Z0J6_9GAMM</name>
<dbReference type="SMART" id="SM00823">
    <property type="entry name" value="PKS_PP"/>
    <property type="match status" value="4"/>
</dbReference>
<dbReference type="SMART" id="SM00825">
    <property type="entry name" value="PKS_KS"/>
    <property type="match status" value="4"/>
</dbReference>
<evidence type="ECO:0000259" key="15">
    <source>
        <dbReference type="PROSITE" id="PS52019"/>
    </source>
</evidence>
<dbReference type="InterPro" id="IPR020841">
    <property type="entry name" value="PKS_Beta-ketoAc_synthase_dom"/>
</dbReference>
<evidence type="ECO:0000256" key="3">
    <source>
        <dbReference type="ARBA" id="ARBA00005194"/>
    </source>
</evidence>
<feature type="active site" description="Proton acceptor; for dehydratase activity" evidence="11">
    <location>
        <position position="3540"/>
    </location>
</feature>
<feature type="domain" description="PKS/mFAS DH" evidence="15">
    <location>
        <begin position="3511"/>
        <end position="3799"/>
    </location>
</feature>
<dbReference type="InterPro" id="IPR057326">
    <property type="entry name" value="KR_dom"/>
</dbReference>
<feature type="region of interest" description="N-terminal hotdog fold" evidence="11">
    <location>
        <begin position="3511"/>
        <end position="3633"/>
    </location>
</feature>
<evidence type="ECO:0000256" key="4">
    <source>
        <dbReference type="ARBA" id="ARBA00006484"/>
    </source>
</evidence>
<dbReference type="InterPro" id="IPR049552">
    <property type="entry name" value="PKS_DH_N"/>
</dbReference>
<feature type="domain" description="Ketosynthase family 3 (KS3)" evidence="14">
    <location>
        <begin position="2872"/>
        <end position="3312"/>
    </location>
</feature>
<dbReference type="Gene3D" id="3.40.47.10">
    <property type="match status" value="4"/>
</dbReference>
<dbReference type="Pfam" id="PF22336">
    <property type="entry name" value="RhiE-like_linker"/>
    <property type="match status" value="1"/>
</dbReference>
<dbReference type="PROSITE" id="PS00012">
    <property type="entry name" value="PHOSPHOPANTETHEINE"/>
    <property type="match status" value="1"/>
</dbReference>
<feature type="domain" description="Carrier" evidence="13">
    <location>
        <begin position="1445"/>
        <end position="1521"/>
    </location>
</feature>
<dbReference type="InterPro" id="IPR054514">
    <property type="entry name" value="RhiE-like_linker"/>
</dbReference>
<feature type="region of interest" description="C-terminal hotdog fold" evidence="11">
    <location>
        <begin position="3650"/>
        <end position="3799"/>
    </location>
</feature>
<sequence>MGMDIAIIGISCRFPDANNYSDFWENIIHQRNSVSEIADVNRDTPPDNRRSLQWPDASEKRWAAFVNNVEGFDNQFFGVIPKVAETMDPQQRIMLELTWSCLEDAGIAPSTLRGHKVGVILGVFNNDYKELQENTHAPIEAHHSTGTATSIIANRISHFFGFRGPSVAIDTACSGSLNAIHNAIQAIASGDCDIAISGGVNLILTSTRHQSFAKMGMMSPTGACHSFDNRADGYVRGEGAGVLLLKPLDKALADGDVIHGVIKGSAVNHCGTTYTLTYPSAEAQADVIVDAHTNAGVPVDSIGLVEAHGTGTPKGDPIEFSGLTHAFSTLAQQQGTTLNEAYCGVTSVKSNIGHLEAAAGVAGIIKVLLAFKHRTLPPLRHFQALNPKIDTTATPFFFVDKAREWPRLAENTPRRAGVSSFGFGGTNAHIVLEEAPEPVNAAHQATPPAAGTPYLIALSAKSPAALLQRQKDLIDWLSEHADASLSAVSATLLLRRDHLAYRYSCVGSDSQAIIQALTQAVEQGPVSLQEHVVDDAQALENARIEGESLFDALREAQTTAATPLLQQLGACYVRGVQLEWSRLFDGANPPHIALPGYPFIHTAFWLSGSYRTDASASALRGARHRVVNVGSSRYQARLQGDEFFIAGHQIGGQTILPGVVYLELVRAAFTDAIALNEADALSFSQVAWLKPLEFHHAATDLFIQLDPHQPGKQWLFQVIDNDQALYCQGMVGFSDAEHPALPAVSLTDDVPVRDTTASYQLLDSLQMCYGAELRAIQQIQFNEHAGIAQLALPDAHSTDFVIHPSLADGALQSAVVWATEKLRASRQDNQQGALVIPFALEGLVLLRPCHSAMTATITVSDEHLLHDGVFKVDIHISEANHPERVALVFRGLSLRVLDDSLTAADRSKPEHRLPALSDGINLYQPYWIEKPVSAADEPITQLVLVGEEQDVDWLANLLAQSENPPQMQRVLLASELDVNREAASAWVRPGHHDDFIAAVDALLAQGATFERVLWASAPQANVDFATRLNQGPHSLFALTKAMMRKVKKARFVHFHLADENLPDVAAISGFYRTLRVEKPAYIGRVVQYEAVANGELDASTAIAALINTEFSDVSKDADVRYRQGVRLVRRFVVDAPSSASAHSSSRTIAAADTANVADAVNRPVSVPTVLRQQGTYLITGGLGALGLIFARFLCSRYGATVYLSGRSALDEQRQQQLDDLNTLGGNAIYQACDMNDPASVQALIGAIGTAGHVLNGVIHSAGVIEDNFILRKSPEAFERVITPKAIGTWLLDEATRELPLDFFVLFSSVTGVLGNMGQCDYAFGNAFEDYFAFQRNVRQQQGERSGKTLSLNWPYWQDGGMRLTEKEAGFLKSQFGIVPLLTEDGIAIFDYALQSQASQLVVMPGVPGERARIDEVLGAVEPTIASSQQPDAAALATTEVTDPHALQDGVIRYLSELFARKLQIPPHFERHGFFRDYGFDSVVVIDLVNELKKTFGSALPMTLFFEYQTMDELSRFLLENCQDACRGLQGNAPSVAVVPPALHAVASASNSVRAVAPAPRAAQPTLNEDDIAIIGIAGRYPEAQNLEQFWANLSQGRDCVIEIPADRWDDRWFQQGAATPGKSYSRWGGFLSDVERFDLRYFNISPKETEIMDPNEWLFLESVTHAIEDAGYTADKLAPAHAGRENRVGVYVGMMWGDYQLHAVTSPEQEWTTSHSSYWSVANRVSHFFNFSGPSMALDTACSSSLTAIHIACQALRSGDIPVAIAGGVNLSLHPYKYHLLSNMHFLSSDGRCRSFGEGGTGYVPGEGVGAVVLKPLSRALADGDHIYGIIRGTAVNHGGKTSGFTVPNAKRQAELIAEALDTAKVNPRHISYVEAHGTGTKLGDPIEISGLNKAFSIAGDSSKYCAIGSVKANIGHLEAAAGMSALTKVLLQMKYQTLVPSIQSDVINPFIDFQSGPFRVQQSLEHWQRPVLEVTQQDGQSVTREIPRIAGISSFGAGGSNAHLIVEEYIAPPSASVDADKGKPALIVLSARREPALQAMAGQLADFIAQHPALSLQDMAYTLQVGRVAHEYRLAFVAETATEAVNLLRAYTQQQLSGLSTGHRDNLRQATSTPPLAEWLKQGRLGALGEAWANGHEVDWSQLHVATRRQRLSLPGYAFQRQDCWAPALPATASLMSAASGVGVLHPLIDTNISTLAVQAFRKRLRAEEFFLSDHRLGDNRILPGAAYIEMALSASELALQGRALPAQGERPLLSLVQNIQWRQPILVASDDLEVEIALTPSQGGLDFDIYRADGDQRHVYGSGRLCEDASPQPEPANLQRLQANGQVYPRNDIDAAFRQRGFTLGPTFQVIECLYAHAEEALAELKFPDGLSAEPVVQPFILPPSLLDGALRTALGIGGFSTTTNTLEVPVALAKLQIFKPIDGICYAYARRDNAVGGATASYHIDLLDSIGNVVVRLTQLQTQAVPHLGMKSSRAVKATSSAPMRADVTRAPQPVAVASTVPVASQQSSGAVSARDALVSTLITLVVDVTKLDIGEVTASGPLSNYGLDSMMILALNEKLAAAFDGLPQTLFYEYEDLASLADYLLENYPDQVTAFTGVVAAAPQAVAQVAPQIASTEATAPVAPTIASSTAPTLSVRDSVLDYLMANIVEVTKLDASEVRPATQLSDYGLDSMMILALNGKLAATFGEVSQTLFYEYPDIDSLADFLCESYPEQVAALQPTTAAAPASVASTLPEESRAPAATSDAEGDDDTASRGLFDSLTAAIGPTAANLSVLTPLWQWPLDTINLIRLQHELDARFTGVPANAVYRYQTLAEWAETVQVAPQPASAPALTNKVSAAPARPTLASLLNHSRIDALKRHTSGEAGASSDIAVVGLSGRYPGARNVDEFWANLTSGVDSVSEIPLSRWDYHPHFSPERGPKNKVYSKWGGFIDDVDKFDSQYFNISPREAELLDPQERLFLQTAWECISDASYSRQALSKAQVGVYVGVMWSHYQCIETTEKQHESGWAMSLHSSVANRVSFYFNLNGPSVALDTMCSSSLTALHMACQAIQNGDCNMAIAGGINLIVHPMKYYQLGQNQFLSSDGRCRAFGEGGDGYVPGEGMGAVLLKPLQQAIADGDQIYGVIKATALNHGGKTSGFTVPNQAAQSNVISTALSRAGWDPASVDYIEAHGTGTMLGDPIEISGLAKAFSRISAQHYRDQHHAQQGATPALLPGQCRIGSVKSNIGHLESAAGIAGLTKILLQLRHRQIVPSLHSRTLNEKINFAASPFRVVQSLEPWDAAIDHPRRAGLSAFGAGGSNAHVLIEEAPTRAPAYLQPGEPRLFVLSADSDARLSLYVERMVHFLRQSVREPHTAPDFDSLAFSSLVGRDAMTERLAVVASSLDDLLNQLEQYQREGAAKQLFRGHIAGGGERLDTILEGKQLDELITSLVQERQLLRLGRLWTTMLDVNWQQFAPSLFTTKGMTTSTTADVVRRVSFPPLPLMLRSHWLALPSAQDASHRAASLHPLIDQNISTLAQQKFTKQLTGQERYLRDHVVGSRDARMILPGSAYIEMLHAAGQLAMESDWTVAAIRNLMWMNALEVDSEPVDVEIALAHTGDDDNVQVAVRNRHTDVLSLEAELVYRPETEQPEDEWIDLEALRSSGKRESDQAAIYADFARMGFAYGPSYQVTRERYRFADAALSHLCLPEGVHADAFYLHPSLLDGALRTCLAVGLEPVEYATPIVPFSLGELEFRHPLGAECYAYVTPAQSQADGQQAGSTIQKHDITLVDATGRVLARLRDFAARRLEQDARPTQQDVQYYAYEWQASPLPAVVSDASMRTATTRLLVLSDNESLADALRARYGDDASLITATTASAFAQHDSHRFSVDTQSASSMRALCEQLAEQALLPTHIVQAIGTDNHFDALTASGRASSLQASLHAPLQALRHLFVALETVNPGQALRCVNVYTASDDQVEPQQDAVSGYARSLLTINHRFELFTLRSDANDAASLADAVYQEFVQRPQALAGLEVAYRQGVRYQRQAGAITPPPADGQGSQPQLRFVQHGHYVITGGAGKLGLLMAQYLASRYQARLVLSGRSARPSEAVMQQLAAMRELGAEVCYVAADVAQDGQADALIAQAKAAFGALNGVLHCAGVASATPMTALSDDEFDALIGPKVGGLVALDRATAQEPLAVFINFSSVSAVLGDLGSGAYAAGNRFMDSHALWRTQQVTKGQRSGQTLSVNWPLWASGQMNIEQDDASLFEFSGMAALGQEAGIIALERALLEQRPELLVAVGDRNKVARSLRIQVEETVQPASSVAVPTLTQAPRPQPTAAIATPAIATPEIATPAGDSAYARSESALKERISAITKLPASDIAVDATFEQLGMDSVMLMELRAVLEKEYDGLPKTAPFEYNTTAKLAGYLCERYGATPVVHTPEAAPPRTEAVSHHHASAPVAPPVKRTVPAAATDALRSRAMRTPVRSSLLSTASMQVDSDAVAIIGMAGEFPGAGSLADFWADIQAGKESLSAIPDARWTLPAEDNGNPRYVNRGGFLSNVDVFDPEMFRMSGEEASRLDPQVRVLLRSAWHALENAGYTPAALSDQQVGVYVGAMNEDFTWVMAEIYARTGRYPGAGSVVSELANRISFLMNLRGPSFSIATTCASSLTSVHIARKAILGGECDMALAGGVNLSLHPSKYMLLQEMKVLSADGKEHTFDERANGLIPSEGSGIVVLKRLSRALADGDHIYGVLRGSSIGHAGTGAGQYLPNLTVMEDTAVRAINEARIDVNELTYIESHGAATELGDPIELKALSNALRRQTQAQHFCALGTKANLGHMEAASGICSLIKVLLSMQHGRVSPCVNLQRINTSFEHETSAFVFPREAQEWQTNARGSRLAGINAYGMGGSTAFVVVESADALVRPHVRQLASREDNAPAHAQITHTQIVVLSAQQAERVVAYATELRDFIQQQQQQGRALLLADLAYTSQTGRVMLDHRLAIVATSQDDLLAKLEGFIAEPGADHSRRETYSGNVHDSKEVSQLIAGEAGKHFVRELVQNRQFANVATLWIRGCDIDWSLLHDGEPRQRVPFPGYPFASQPCDLYAALRLDAPVRQTPRQETAALEAEATVSPVVPQAWFAYAVPTDNTSIQDASTQDDMSLQAFWRGLLQADEEVGSLTASALLGEAAVLDDDAEQPILSAELHIDPDTVVAMQTCTQRQEIAVETLLTAGWALLINRHARVKQAQFGLIRHLESDEPRLIPTRIQVVGRHKTAAWLKGVEKQLGQCLEHAGATSEQLAQWGGDVALFDSTVALLTDDVAVNPAVSALFATHPSLHLALLVRLEGNGVHVRLVCRGRDIQVAQLNQLLEQFVLLLDGASRHPDKNPAALPMRSKGEGRKAFLKTLEKLNQQDQTP</sequence>
<feature type="region of interest" description="C-terminal hotdog fold" evidence="11">
    <location>
        <begin position="2327"/>
        <end position="2474"/>
    </location>
</feature>
<dbReference type="InterPro" id="IPR016039">
    <property type="entry name" value="Thiolase-like"/>
</dbReference>
<dbReference type="InterPro" id="IPR014030">
    <property type="entry name" value="Ketoacyl_synth_N"/>
</dbReference>
<feature type="region of interest" description="C-terminal hotdog fold" evidence="11">
    <location>
        <begin position="750"/>
        <end position="903"/>
    </location>
</feature>
<gene>
    <name evidence="16" type="ORF">DWG24_13970</name>
</gene>
<dbReference type="Pfam" id="PF14765">
    <property type="entry name" value="PS-DH"/>
    <property type="match status" value="3"/>
</dbReference>
<dbReference type="Gene3D" id="3.30.559.30">
    <property type="entry name" value="Nonribosomal peptide synthetase, condensation domain"/>
    <property type="match status" value="1"/>
</dbReference>
<feature type="domain" description="Ketosynthase family 3 (KS3)" evidence="14">
    <location>
        <begin position="4483"/>
        <end position="4902"/>
    </location>
</feature>
<feature type="domain" description="Carrier" evidence="13">
    <location>
        <begin position="2639"/>
        <end position="2715"/>
    </location>
</feature>
<dbReference type="SUPFAM" id="SSF53901">
    <property type="entry name" value="Thiolase-like"/>
    <property type="match status" value="4"/>
</dbReference>
<feature type="active site" description="Proton donor; for dehydratase activity" evidence="11">
    <location>
        <position position="2390"/>
    </location>
</feature>
<evidence type="ECO:0000256" key="2">
    <source>
        <dbReference type="ARBA" id="ARBA00004792"/>
    </source>
</evidence>
<evidence type="ECO:0000256" key="5">
    <source>
        <dbReference type="ARBA" id="ARBA00022450"/>
    </source>
</evidence>
<dbReference type="Gene3D" id="1.10.1200.10">
    <property type="entry name" value="ACP-like"/>
    <property type="match status" value="4"/>
</dbReference>
<dbReference type="InterPro" id="IPR049551">
    <property type="entry name" value="PKS_DH_C"/>
</dbReference>
<dbReference type="Pfam" id="PF00109">
    <property type="entry name" value="ketoacyl-synt"/>
    <property type="match status" value="4"/>
</dbReference>